<keyword evidence="2" id="KW-0813">Transport</keyword>
<dbReference type="OrthoDB" id="9802264at2"/>
<accession>A0A6N6JG00</accession>
<evidence type="ECO:0000313" key="7">
    <source>
        <dbReference type="Proteomes" id="UP000436822"/>
    </source>
</evidence>
<evidence type="ECO:0000256" key="2">
    <source>
        <dbReference type="ARBA" id="ARBA00022448"/>
    </source>
</evidence>
<keyword evidence="4 6" id="KW-0067">ATP-binding</keyword>
<dbReference type="GO" id="GO:0016887">
    <property type="term" value="F:ATP hydrolysis activity"/>
    <property type="evidence" value="ECO:0007669"/>
    <property type="project" value="InterPro"/>
</dbReference>
<dbReference type="PROSITE" id="PS50893">
    <property type="entry name" value="ABC_TRANSPORTER_2"/>
    <property type="match status" value="1"/>
</dbReference>
<dbReference type="Proteomes" id="UP000436822">
    <property type="component" value="Unassembled WGS sequence"/>
</dbReference>
<evidence type="ECO:0000259" key="5">
    <source>
        <dbReference type="PROSITE" id="PS50893"/>
    </source>
</evidence>
<organism evidence="6 7">
    <name type="scientific">Litoreibacter roseus</name>
    <dbReference type="NCBI Taxonomy" id="2601869"/>
    <lineage>
        <taxon>Bacteria</taxon>
        <taxon>Pseudomonadati</taxon>
        <taxon>Pseudomonadota</taxon>
        <taxon>Alphaproteobacteria</taxon>
        <taxon>Rhodobacterales</taxon>
        <taxon>Roseobacteraceae</taxon>
        <taxon>Litoreibacter</taxon>
    </lineage>
</organism>
<dbReference type="EMBL" id="BLJE01000001">
    <property type="protein sequence ID" value="GFE64218.1"/>
    <property type="molecule type" value="Genomic_DNA"/>
</dbReference>
<dbReference type="GO" id="GO:0005524">
    <property type="term" value="F:ATP binding"/>
    <property type="evidence" value="ECO:0007669"/>
    <property type="project" value="UniProtKB-KW"/>
</dbReference>
<sequence>MSYDGAPILGPLSLHISGGETVALVGPSGIGKTTLLRIMAGLETGFDGTLHAASPVGLIFQEPTLLPWRTVCENLHVTTRITKDEAEGWLSQVGLAGRGADFPGQLSLGQQRRLSIARAFAVRPALLLMDEPFVSLDPELVEDMMHLFAQLRDAHHVATVLVTHVEAEAERLADRILALGGSPATLTAERQNKGAYFQSSASGVTSSRS</sequence>
<dbReference type="AlphaFoldDB" id="A0A6N6JG00"/>
<evidence type="ECO:0000256" key="3">
    <source>
        <dbReference type="ARBA" id="ARBA00022741"/>
    </source>
</evidence>
<reference evidence="6 7" key="1">
    <citation type="submission" date="2019-12" db="EMBL/GenBank/DDBJ databases">
        <title>Litoreibacter badius sp. nov., a novel bacteriochlorophyll a-containing bacterium in the genus Litoreibacter.</title>
        <authorList>
            <person name="Kanamuro M."/>
            <person name="Takabe Y."/>
            <person name="Mori K."/>
            <person name="Takaichi S."/>
            <person name="Hanada S."/>
        </authorList>
    </citation>
    <scope>NUCLEOTIDE SEQUENCE [LARGE SCALE GENOMIC DNA]</scope>
    <source>
        <strain evidence="6 7">K6</strain>
    </source>
</reference>
<comment type="caution">
    <text evidence="6">The sequence shown here is derived from an EMBL/GenBank/DDBJ whole genome shotgun (WGS) entry which is preliminary data.</text>
</comment>
<evidence type="ECO:0000313" key="6">
    <source>
        <dbReference type="EMBL" id="GFE64218.1"/>
    </source>
</evidence>
<name>A0A6N6JG00_9RHOB</name>
<proteinExistence type="inferred from homology"/>
<dbReference type="Pfam" id="PF00005">
    <property type="entry name" value="ABC_tran"/>
    <property type="match status" value="1"/>
</dbReference>
<dbReference type="PROSITE" id="PS00211">
    <property type="entry name" value="ABC_TRANSPORTER_1"/>
    <property type="match status" value="1"/>
</dbReference>
<comment type="similarity">
    <text evidence="1">Belongs to the ABC transporter superfamily.</text>
</comment>
<dbReference type="SUPFAM" id="SSF52540">
    <property type="entry name" value="P-loop containing nucleoside triphosphate hydrolases"/>
    <property type="match status" value="1"/>
</dbReference>
<evidence type="ECO:0000256" key="1">
    <source>
        <dbReference type="ARBA" id="ARBA00005417"/>
    </source>
</evidence>
<dbReference type="PANTHER" id="PTHR42788:SF19">
    <property type="entry name" value="ALIPHATIC SULFONATES IMPORT ATP-BINDING PROTEIN SSUB 2"/>
    <property type="match status" value="1"/>
</dbReference>
<dbReference type="InterPro" id="IPR003593">
    <property type="entry name" value="AAA+_ATPase"/>
</dbReference>
<keyword evidence="7" id="KW-1185">Reference proteome</keyword>
<dbReference type="SMART" id="SM00382">
    <property type="entry name" value="AAA"/>
    <property type="match status" value="1"/>
</dbReference>
<feature type="domain" description="ABC transporter" evidence="5">
    <location>
        <begin position="1"/>
        <end position="206"/>
    </location>
</feature>
<gene>
    <name evidence="6" type="ORF">KIN_12920</name>
</gene>
<dbReference type="PANTHER" id="PTHR42788">
    <property type="entry name" value="TAURINE IMPORT ATP-BINDING PROTEIN-RELATED"/>
    <property type="match status" value="1"/>
</dbReference>
<evidence type="ECO:0000256" key="4">
    <source>
        <dbReference type="ARBA" id="ARBA00022840"/>
    </source>
</evidence>
<dbReference type="InterPro" id="IPR027417">
    <property type="entry name" value="P-loop_NTPase"/>
</dbReference>
<protein>
    <submittedName>
        <fullName evidence="6">ABC transporter ATP-binding protein</fullName>
    </submittedName>
</protein>
<dbReference type="Gene3D" id="3.40.50.300">
    <property type="entry name" value="P-loop containing nucleotide triphosphate hydrolases"/>
    <property type="match status" value="1"/>
</dbReference>
<dbReference type="InterPro" id="IPR017871">
    <property type="entry name" value="ABC_transporter-like_CS"/>
</dbReference>
<keyword evidence="3" id="KW-0547">Nucleotide-binding</keyword>
<dbReference type="InterPro" id="IPR050166">
    <property type="entry name" value="ABC_transporter_ATP-bind"/>
</dbReference>
<dbReference type="InterPro" id="IPR003439">
    <property type="entry name" value="ABC_transporter-like_ATP-bd"/>
</dbReference>